<name>A0AAF6B9H1_MARPO</name>
<dbReference type="GO" id="GO:0016787">
    <property type="term" value="F:hydrolase activity"/>
    <property type="evidence" value="ECO:0007669"/>
    <property type="project" value="UniProtKB-KW"/>
</dbReference>
<reference evidence="7" key="1">
    <citation type="journal article" date="2020" name="Curr. Biol.">
        <title>Chromatin organization in early land plants reveals an ancestral association between H3K27me3, transposons, and constitutive heterochromatin.</title>
        <authorList>
            <person name="Montgomery S.A."/>
            <person name="Tanizawa Y."/>
            <person name="Galik B."/>
            <person name="Wang N."/>
            <person name="Ito T."/>
            <person name="Mochizuki T."/>
            <person name="Akimcheva S."/>
            <person name="Bowman J.L."/>
            <person name="Cognat V."/>
            <person name="Marechal-Drouard L."/>
            <person name="Ekker H."/>
            <person name="Hong S.F."/>
            <person name="Kohchi T."/>
            <person name="Lin S.S."/>
            <person name="Liu L.D."/>
            <person name="Nakamura Y."/>
            <person name="Valeeva L.R."/>
            <person name="Shakirov E.V."/>
            <person name="Shippen D.E."/>
            <person name="Wei W.L."/>
            <person name="Yagura M."/>
            <person name="Yamaoka S."/>
            <person name="Yamato K.T."/>
            <person name="Liu C."/>
            <person name="Berger F."/>
        </authorList>
    </citation>
    <scope>NUCLEOTIDE SEQUENCE [LARGE SCALE GENOMIC DNA]</scope>
    <source>
        <strain evidence="7">Tak-1</strain>
    </source>
</reference>
<evidence type="ECO:0000313" key="6">
    <source>
        <dbReference type="EMBL" id="BBN08655.1"/>
    </source>
</evidence>
<dbReference type="GO" id="GO:0003724">
    <property type="term" value="F:RNA helicase activity"/>
    <property type="evidence" value="ECO:0007669"/>
    <property type="project" value="TreeGrafter"/>
</dbReference>
<keyword evidence="3" id="KW-0347">Helicase</keyword>
<keyword evidence="1" id="KW-0547">Nucleotide-binding</keyword>
<evidence type="ECO:0000259" key="5">
    <source>
        <dbReference type="PROSITE" id="PS51194"/>
    </source>
</evidence>
<evidence type="ECO:0000256" key="3">
    <source>
        <dbReference type="ARBA" id="ARBA00022806"/>
    </source>
</evidence>
<protein>
    <recommendedName>
        <fullName evidence="5">Helicase C-terminal domain-containing protein</fullName>
    </recommendedName>
</protein>
<gene>
    <name evidence="6" type="ORF">Mp_4g13330</name>
</gene>
<proteinExistence type="predicted"/>
<accession>A0AAF6B9H1</accession>
<dbReference type="AlphaFoldDB" id="A0AAF6B9H1"/>
<feature type="domain" description="Helicase C-terminal" evidence="5">
    <location>
        <begin position="96"/>
        <end position="269"/>
    </location>
</feature>
<dbReference type="PANTHER" id="PTHR47959">
    <property type="entry name" value="ATP-DEPENDENT RNA HELICASE RHLE-RELATED"/>
    <property type="match status" value="1"/>
</dbReference>
<dbReference type="InterPro" id="IPR011545">
    <property type="entry name" value="DEAD/DEAH_box_helicase_dom"/>
</dbReference>
<dbReference type="InterPro" id="IPR050079">
    <property type="entry name" value="DEAD_box_RNA_helicase"/>
</dbReference>
<dbReference type="InterPro" id="IPR001650">
    <property type="entry name" value="Helicase_C-like"/>
</dbReference>
<dbReference type="PROSITE" id="PS51194">
    <property type="entry name" value="HELICASE_CTER"/>
    <property type="match status" value="1"/>
</dbReference>
<dbReference type="CDD" id="cd18787">
    <property type="entry name" value="SF2_C_DEAD"/>
    <property type="match status" value="1"/>
</dbReference>
<dbReference type="Pfam" id="PF00270">
    <property type="entry name" value="DEAD"/>
    <property type="match status" value="1"/>
</dbReference>
<dbReference type="InterPro" id="IPR027417">
    <property type="entry name" value="P-loop_NTPase"/>
</dbReference>
<organism evidence="6 7">
    <name type="scientific">Marchantia polymorpha subsp. ruderalis</name>
    <dbReference type="NCBI Taxonomy" id="1480154"/>
    <lineage>
        <taxon>Eukaryota</taxon>
        <taxon>Viridiplantae</taxon>
        <taxon>Streptophyta</taxon>
        <taxon>Embryophyta</taxon>
        <taxon>Marchantiophyta</taxon>
        <taxon>Marchantiopsida</taxon>
        <taxon>Marchantiidae</taxon>
        <taxon>Marchantiales</taxon>
        <taxon>Marchantiaceae</taxon>
        <taxon>Marchantia</taxon>
    </lineage>
</organism>
<evidence type="ECO:0000256" key="2">
    <source>
        <dbReference type="ARBA" id="ARBA00022801"/>
    </source>
</evidence>
<dbReference type="SUPFAM" id="SSF52540">
    <property type="entry name" value="P-loop containing nucleoside triphosphate hydrolases"/>
    <property type="match status" value="1"/>
</dbReference>
<dbReference type="Proteomes" id="UP001162541">
    <property type="component" value="Chromosome 4"/>
</dbReference>
<evidence type="ECO:0000256" key="4">
    <source>
        <dbReference type="ARBA" id="ARBA00022840"/>
    </source>
</evidence>
<evidence type="ECO:0000256" key="1">
    <source>
        <dbReference type="ARBA" id="ARBA00022741"/>
    </source>
</evidence>
<dbReference type="GO" id="GO:0003676">
    <property type="term" value="F:nucleic acid binding"/>
    <property type="evidence" value="ECO:0007669"/>
    <property type="project" value="InterPro"/>
</dbReference>
<dbReference type="GO" id="GO:0005829">
    <property type="term" value="C:cytosol"/>
    <property type="evidence" value="ECO:0007669"/>
    <property type="project" value="TreeGrafter"/>
</dbReference>
<sequence length="289" mass="31493">MLSKAGIQSLFPVQMAVWHETVGPGLSERDVCVSSPTGSGKTLSYALPIVQKLSSRVIRLLRVLVVLQGSSCAGEVKAVFDTIAPAVGLSVGLSVGQTSIVAEAAELVQIRLQTGREALIFGSTLTTALQPNNHCFHCFCSGYSSTIYSAKMLLRIVKVVEYSSLQHQQPRSKALAKFRNGQAQVLIASDAMTRGMDVEGVANVVNYDMPVYAKTYVHRVGRTVRAGQPGSSYTLLRKEEVRHFKQMLKKVDNSKCQDYSLPSSVTEELYESYTEALQKLKQITADEAA</sequence>
<keyword evidence="4" id="KW-0067">ATP-binding</keyword>
<dbReference type="EMBL" id="AP019869">
    <property type="protein sequence ID" value="BBN08655.1"/>
    <property type="molecule type" value="Genomic_DNA"/>
</dbReference>
<dbReference type="Gene3D" id="3.40.50.300">
    <property type="entry name" value="P-loop containing nucleotide triphosphate hydrolases"/>
    <property type="match status" value="2"/>
</dbReference>
<evidence type="ECO:0000313" key="7">
    <source>
        <dbReference type="Proteomes" id="UP001162541"/>
    </source>
</evidence>
<keyword evidence="2" id="KW-0378">Hydrolase</keyword>
<dbReference type="Pfam" id="PF00271">
    <property type="entry name" value="Helicase_C"/>
    <property type="match status" value="1"/>
</dbReference>
<dbReference type="GO" id="GO:0005524">
    <property type="term" value="F:ATP binding"/>
    <property type="evidence" value="ECO:0007669"/>
    <property type="project" value="UniProtKB-KW"/>
</dbReference>
<dbReference type="PANTHER" id="PTHR47959:SF1">
    <property type="entry name" value="ATP-DEPENDENT RNA HELICASE DBPA"/>
    <property type="match status" value="1"/>
</dbReference>
<dbReference type="SMART" id="SM00490">
    <property type="entry name" value="HELICc"/>
    <property type="match status" value="1"/>
</dbReference>